<name>W9GV09_9PROT</name>
<dbReference type="Pfam" id="PF04754">
    <property type="entry name" value="Transposase_31"/>
    <property type="match status" value="1"/>
</dbReference>
<dbReference type="OrthoDB" id="932587at2"/>
<dbReference type="EMBL" id="AVFL01000025">
    <property type="protein sequence ID" value="EWY37609.1"/>
    <property type="molecule type" value="Genomic_DNA"/>
</dbReference>
<feature type="domain" description="Transposase (putative) YhgA-like" evidence="1">
    <location>
        <begin position="15"/>
        <end position="107"/>
    </location>
</feature>
<proteinExistence type="predicted"/>
<reference evidence="2 3" key="1">
    <citation type="submission" date="2013-08" db="EMBL/GenBank/DDBJ databases">
        <title>The genome sequence of Skermanella stibiiresistens.</title>
        <authorList>
            <person name="Zhu W."/>
            <person name="Wang G."/>
        </authorList>
    </citation>
    <scope>NUCLEOTIDE SEQUENCE [LARGE SCALE GENOMIC DNA]</scope>
    <source>
        <strain evidence="2 3">SB22</strain>
    </source>
</reference>
<dbReference type="PANTHER" id="PTHR34611">
    <property type="match status" value="1"/>
</dbReference>
<dbReference type="GO" id="GO:1990238">
    <property type="term" value="F:double-stranded DNA endonuclease activity"/>
    <property type="evidence" value="ECO:0007669"/>
    <property type="project" value="TreeGrafter"/>
</dbReference>
<dbReference type="STRING" id="1385369.N825_17150"/>
<accession>W9GV09</accession>
<dbReference type="InterPro" id="IPR051699">
    <property type="entry name" value="Rpn/YhgA-like_nuclease"/>
</dbReference>
<organism evidence="2 3">
    <name type="scientific">Skermanella stibiiresistens SB22</name>
    <dbReference type="NCBI Taxonomy" id="1385369"/>
    <lineage>
        <taxon>Bacteria</taxon>
        <taxon>Pseudomonadati</taxon>
        <taxon>Pseudomonadota</taxon>
        <taxon>Alphaproteobacteria</taxon>
        <taxon>Rhodospirillales</taxon>
        <taxon>Azospirillaceae</taxon>
        <taxon>Skermanella</taxon>
    </lineage>
</organism>
<keyword evidence="3" id="KW-1185">Reference proteome</keyword>
<dbReference type="GO" id="GO:0006310">
    <property type="term" value="P:DNA recombination"/>
    <property type="evidence" value="ECO:0007669"/>
    <property type="project" value="TreeGrafter"/>
</dbReference>
<sequence>MVDLWEYFVGDDLSKMRKLPPIVPLVFYHGKAAWKVPTSIIDGFDADENLREFLRDFRYITCNIIPIPDDQLSSDPEVRAALLPLKYVHRHPDPEKLLEAVLSGLRGDSPLAAKVLYYILDKYPAVTIDMMKAVNERARPHREHDMVSLAAQEWLRQGRTEGRREGNIEGRGEGKRELFRVLLEARFGALPPEVKGQLSRLSADKLDLLTRRAATAELIEAVFVDDFRH</sequence>
<evidence type="ECO:0000313" key="3">
    <source>
        <dbReference type="Proteomes" id="UP000019486"/>
    </source>
</evidence>
<evidence type="ECO:0000259" key="1">
    <source>
        <dbReference type="Pfam" id="PF04754"/>
    </source>
</evidence>
<protein>
    <recommendedName>
        <fullName evidence="1">Transposase (putative) YhgA-like domain-containing protein</fullName>
    </recommendedName>
</protein>
<evidence type="ECO:0000313" key="2">
    <source>
        <dbReference type="EMBL" id="EWY37609.1"/>
    </source>
</evidence>
<dbReference type="InterPro" id="IPR006842">
    <property type="entry name" value="Transposase_31"/>
</dbReference>
<dbReference type="Proteomes" id="UP000019486">
    <property type="component" value="Unassembled WGS sequence"/>
</dbReference>
<dbReference type="RefSeq" id="WP_037458686.1">
    <property type="nucleotide sequence ID" value="NZ_AVFL01000025.1"/>
</dbReference>
<dbReference type="AlphaFoldDB" id="W9GV09"/>
<comment type="caution">
    <text evidence="2">The sequence shown here is derived from an EMBL/GenBank/DDBJ whole genome shotgun (WGS) entry which is preliminary data.</text>
</comment>
<dbReference type="PANTHER" id="PTHR34611:SF2">
    <property type="entry name" value="INACTIVE RECOMBINATION-PROMOTING NUCLEASE-LIKE PROTEIN RPNE-RELATED"/>
    <property type="match status" value="1"/>
</dbReference>
<gene>
    <name evidence="2" type="ORF">N825_17150</name>
</gene>